<dbReference type="InterPro" id="IPR004401">
    <property type="entry name" value="YbaB/EbfC"/>
</dbReference>
<dbReference type="Gene3D" id="3.30.1310.10">
    <property type="entry name" value="Nucleoid-associated protein YbaB-like domain"/>
    <property type="match status" value="1"/>
</dbReference>
<keyword evidence="1" id="KW-0238">DNA-binding</keyword>
<dbReference type="SUPFAM" id="SSF82607">
    <property type="entry name" value="YbaB-like"/>
    <property type="match status" value="1"/>
</dbReference>
<protein>
    <submittedName>
        <fullName evidence="2">Nucleoid-associated protein, YbaB/EbfC family</fullName>
    </submittedName>
</protein>
<dbReference type="AlphaFoldDB" id="A0A420ZCX6"/>
<proteinExistence type="predicted"/>
<evidence type="ECO:0000313" key="3">
    <source>
        <dbReference type="Proteomes" id="UP000281261"/>
    </source>
</evidence>
<dbReference type="PIRSF" id="PIRSF004555">
    <property type="entry name" value="UCP004555"/>
    <property type="match status" value="1"/>
</dbReference>
<dbReference type="EMBL" id="QMNG01000005">
    <property type="protein sequence ID" value="RLC37391.1"/>
    <property type="molecule type" value="Genomic_DNA"/>
</dbReference>
<evidence type="ECO:0000256" key="1">
    <source>
        <dbReference type="ARBA" id="ARBA00023125"/>
    </source>
</evidence>
<sequence length="95" mass="10425">MFDKAKMIWKAKQIQNELKKMEFEGVELGGKVKVVVNGEQKVQSVKIADELMNLDEKESLQRFLKQATTAAIAKSQQAAASKMKSVAGDLGITGL</sequence>
<dbReference type="Proteomes" id="UP000281261">
    <property type="component" value="Unassembled WGS sequence"/>
</dbReference>
<gene>
    <name evidence="2" type="ORF">DRH29_02215</name>
</gene>
<dbReference type="PANTHER" id="PTHR33449">
    <property type="entry name" value="NUCLEOID-ASSOCIATED PROTEIN YBAB"/>
    <property type="match status" value="1"/>
</dbReference>
<reference evidence="2 3" key="1">
    <citation type="submission" date="2018-06" db="EMBL/GenBank/DDBJ databases">
        <title>Extensive metabolic versatility and redundancy in microbially diverse, dynamic hydrothermal sediments.</title>
        <authorList>
            <person name="Dombrowski N."/>
            <person name="Teske A."/>
            <person name="Baker B.J."/>
        </authorList>
    </citation>
    <scope>NUCLEOTIDE SEQUENCE [LARGE SCALE GENOMIC DNA]</scope>
    <source>
        <strain evidence="2">B79_G16</strain>
    </source>
</reference>
<dbReference type="Pfam" id="PF02575">
    <property type="entry name" value="YbaB_DNA_bd"/>
    <property type="match status" value="1"/>
</dbReference>
<dbReference type="GO" id="GO:0005829">
    <property type="term" value="C:cytosol"/>
    <property type="evidence" value="ECO:0007669"/>
    <property type="project" value="TreeGrafter"/>
</dbReference>
<dbReference type="PANTHER" id="PTHR33449:SF1">
    <property type="entry name" value="NUCLEOID-ASSOCIATED PROTEIN YBAB"/>
    <property type="match status" value="1"/>
</dbReference>
<name>A0A420ZCX6_UNCK3</name>
<dbReference type="GO" id="GO:0003677">
    <property type="term" value="F:DNA binding"/>
    <property type="evidence" value="ECO:0007669"/>
    <property type="project" value="UniProtKB-KW"/>
</dbReference>
<organism evidence="2 3">
    <name type="scientific">candidate division Kazan bacterium</name>
    <dbReference type="NCBI Taxonomy" id="2202143"/>
    <lineage>
        <taxon>Bacteria</taxon>
        <taxon>Bacteria division Kazan-3B-28</taxon>
    </lineage>
</organism>
<accession>A0A420ZCX6</accession>
<dbReference type="InterPro" id="IPR036894">
    <property type="entry name" value="YbaB-like_sf"/>
</dbReference>
<evidence type="ECO:0000313" key="2">
    <source>
        <dbReference type="EMBL" id="RLC37391.1"/>
    </source>
</evidence>
<comment type="caution">
    <text evidence="2">The sequence shown here is derived from an EMBL/GenBank/DDBJ whole genome shotgun (WGS) entry which is preliminary data.</text>
</comment>